<evidence type="ECO:0008006" key="3">
    <source>
        <dbReference type="Google" id="ProtNLM"/>
    </source>
</evidence>
<protein>
    <recommendedName>
        <fullName evidence="3">LamG-like jellyroll fold domain-containing protein</fullName>
    </recommendedName>
</protein>
<accession>A0A5B9P417</accession>
<gene>
    <name evidence="1" type="ORF">MFFC18_00660</name>
</gene>
<dbReference type="STRING" id="980251.GCA_001642875_03695"/>
<sequence>MENDKQLKRLSQLVSRVVDGDLSVEESGELADMLDGSEDCRRRYLQYLEMDTLLTERSGAQSPVYGLDFAGLDRKEASDRKNCGSGGSLTRWGNMPRLSTMLSCAVAVLLLANLCWSVTSVFLGSSDANQVAVDSKKTPRLVATTACVWDSESSASVGKSLSFGEPIQLLEGIAEFSVRNLYGESATILIEGPANFYVRSDGQLGLRNGMLTAKANHSVGEFRIDIPNGAVLFSGNASIGVDARFSEGLVHSFGGVAKIESYYAIDESVGPIEIPKGESAGFVLKPDGEITVSRKVADESSFASKRSMSFDRLGLDENYRDAVMKSEPRIYWRFEGSDIVHNEMSDRFNAYMKGKVHRKQFGENVTAEFGLSAQGSGFVTTDYWPEKPLEEYTIELWAKPSHYHNGAMIGLCAPNSRIHGLMLEIGAPYHEFDYHTRPNRFRFLHRAPPAPSGGTSCYGGDEYKVRVWQHIVARKRGKELELFIDGKFVSSIEEKLPLAENLVVVIGQLYPHRIERSFIGQIDEVAIYERAMSDDEIKAHLEAARKKSSGPKTDLSLLTM</sequence>
<dbReference type="Gene3D" id="2.60.120.200">
    <property type="match status" value="1"/>
</dbReference>
<proteinExistence type="predicted"/>
<keyword evidence="2" id="KW-1185">Reference proteome</keyword>
<dbReference type="EMBL" id="CP042912">
    <property type="protein sequence ID" value="QEG20219.1"/>
    <property type="molecule type" value="Genomic_DNA"/>
</dbReference>
<name>A0A5B9P417_9BACT</name>
<reference evidence="1 2" key="1">
    <citation type="submission" date="2019-08" db="EMBL/GenBank/DDBJ databases">
        <title>Deep-cultivation of Planctomycetes and their phenomic and genomic characterization uncovers novel biology.</title>
        <authorList>
            <person name="Wiegand S."/>
            <person name="Jogler M."/>
            <person name="Boedeker C."/>
            <person name="Pinto D."/>
            <person name="Vollmers J."/>
            <person name="Rivas-Marin E."/>
            <person name="Kohn T."/>
            <person name="Peeters S.H."/>
            <person name="Heuer A."/>
            <person name="Rast P."/>
            <person name="Oberbeckmann S."/>
            <person name="Bunk B."/>
            <person name="Jeske O."/>
            <person name="Meyerdierks A."/>
            <person name="Storesund J.E."/>
            <person name="Kallscheuer N."/>
            <person name="Luecker S."/>
            <person name="Lage O.M."/>
            <person name="Pohl T."/>
            <person name="Merkel B.J."/>
            <person name="Hornburger P."/>
            <person name="Mueller R.-W."/>
            <person name="Bruemmer F."/>
            <person name="Labrenz M."/>
            <person name="Spormann A.M."/>
            <person name="Op den Camp H."/>
            <person name="Overmann J."/>
            <person name="Amann R."/>
            <person name="Jetten M.S.M."/>
            <person name="Mascher T."/>
            <person name="Medema M.H."/>
            <person name="Devos D.P."/>
            <person name="Kaster A.-K."/>
            <person name="Ovreas L."/>
            <person name="Rohde M."/>
            <person name="Galperin M.Y."/>
            <person name="Jogler C."/>
        </authorList>
    </citation>
    <scope>NUCLEOTIDE SEQUENCE [LARGE SCALE GENOMIC DNA]</scope>
    <source>
        <strain evidence="1 2">FC18</strain>
    </source>
</reference>
<dbReference type="Proteomes" id="UP000322214">
    <property type="component" value="Chromosome"/>
</dbReference>
<evidence type="ECO:0000313" key="1">
    <source>
        <dbReference type="EMBL" id="QEG20219.1"/>
    </source>
</evidence>
<dbReference type="AlphaFoldDB" id="A0A5B9P417"/>
<dbReference type="Pfam" id="PF13385">
    <property type="entry name" value="Laminin_G_3"/>
    <property type="match status" value="1"/>
</dbReference>
<dbReference type="OrthoDB" id="292867at2"/>
<dbReference type="KEGG" id="mff:MFFC18_00660"/>
<dbReference type="RefSeq" id="WP_075085714.1">
    <property type="nucleotide sequence ID" value="NZ_CP042912.1"/>
</dbReference>
<organism evidence="1 2">
    <name type="scientific">Mariniblastus fucicola</name>
    <dbReference type="NCBI Taxonomy" id="980251"/>
    <lineage>
        <taxon>Bacteria</taxon>
        <taxon>Pseudomonadati</taxon>
        <taxon>Planctomycetota</taxon>
        <taxon>Planctomycetia</taxon>
        <taxon>Pirellulales</taxon>
        <taxon>Pirellulaceae</taxon>
        <taxon>Mariniblastus</taxon>
    </lineage>
</organism>
<evidence type="ECO:0000313" key="2">
    <source>
        <dbReference type="Proteomes" id="UP000322214"/>
    </source>
</evidence>
<dbReference type="SUPFAM" id="SSF49899">
    <property type="entry name" value="Concanavalin A-like lectins/glucanases"/>
    <property type="match status" value="1"/>
</dbReference>
<dbReference type="InterPro" id="IPR013320">
    <property type="entry name" value="ConA-like_dom_sf"/>
</dbReference>